<evidence type="ECO:0000256" key="5">
    <source>
        <dbReference type="ARBA" id="ARBA00022737"/>
    </source>
</evidence>
<feature type="domain" description="ABC transporter" evidence="12">
    <location>
        <begin position="1006"/>
        <end position="1236"/>
    </location>
</feature>
<evidence type="ECO:0000256" key="10">
    <source>
        <dbReference type="SAM" id="MobiDB-lite"/>
    </source>
</evidence>
<evidence type="ECO:0000259" key="12">
    <source>
        <dbReference type="PROSITE" id="PS50893"/>
    </source>
</evidence>
<dbReference type="InterPro" id="IPR013525">
    <property type="entry name" value="ABC2_TM"/>
</dbReference>
<feature type="compositionally biased region" description="Polar residues" evidence="10">
    <location>
        <begin position="1"/>
        <end position="19"/>
    </location>
</feature>
<dbReference type="GO" id="GO:0016887">
    <property type="term" value="F:ATP hydrolysis activity"/>
    <property type="evidence" value="ECO:0007669"/>
    <property type="project" value="InterPro"/>
</dbReference>
<sequence length="1362" mass="151019">MSQSYSQPGSTDTDNDSLTSLGHHSRQSSLSLSHANRENRSAASLVVEFSVDTPGLESLFHASDNTNNKSSNSATQGREAARDRSAASARQVSLPKRSQRQMRPGWFRRFRALSDKTLMIEAASTGKVSPMFIRMLPLLLVSIAVYVFVTLTSQAFDEAMDLRFQAGQATFLAGCQSCCEEDMEDGNWNVTGTLTDSEMFQLCNLHQSTRCWGFFDERTGERPMGDCQAAMHYLGMPIEGGERLDTVSKRVFTRNQMAYYRPGTYADIPTAYLAVVGSSEDDLSRIGALPPQGFLGYTDSHFSRQNEAPEYGHIKSTDTPTMDSIRDAYFTQEGIATNPLIQSVEEGGTLMSYFPYHYHLRNRWDQYHYEYECMVECWNDREYDMTSESQSAWDYTYRNCHHSSDKRDCRGEARLAYPGEMLVTSHTSMVVADIDSVYSTVEQHQDFGSYTTDCGYKPIDVMVNETAQIYPTASLEIATYRTDTVPVVSGAYTPTLLSMDMPMPHSLSPSLSTSAKASDLDPTPFPEVPDTQDVLSYTMHSFFPPLLNVAHRYYDSAVDGIVMYNQSHPGYDTLDPDAQCLRVSPVYSRAYTTRLLASYAGWLNNQETDRSLPEGERRRFLTVANDVVARLSTGAVRYALTQQQRQGVANPAGYDLSSVPYETLANVTLRAQSFPLPHTADIEPYFTSTIIDAIVVPQLHCITTSVAIFFYAATVVRDRENGQRRFIGVVGNVSSFEYWGSLLFANMRYTVPICGVVSLLCVVIGVPPFAQTVPDTLPDSMPEALAFLLGMGDWVFALLSCFTYLLLSQLSALAVAFAIGAVAKKTRTVGYMVVAITFTSFVLFGLAQFSGEGSSLIRVSAWLFPPVSYFRIINSFVVDGERAAYRAVQGSSYINGYLFTGVCSTLMWLLVTVVVDWYTLLPKKGRHVSAGIRNAIAKGNRYTLQMGSLEETDDSDPITDPRSDYLSAPGKIFNRRGREREEPGMQRLRDRERERAIERERGRDVLEVDHLSHAYSSRIVGCKDITLGQPKHSIYALLGVSGAGKTTLLSILSGYIRPSKGSARVGGRDIVADRAEARRRIGSCPQFAAYWPSMTVSEHLVLFARLAGVGLEEAKADAGSYMTHLGLASAASRRADKLSGGMRRRLALGIALIGSPDVVLADEPSSGLDPGTQRHIWRLLEGIRAHSTVLMSTHSLREAEAVSSHIGIMYEGALLHSGSLVSLQRAFRGNATLTIGVPLLQVTREDVHRGRAAEIERELQERRAERAVAIVHRLSAQLGVAVRDMRVSTHTKEEGETHEKIVVVFSCVFMYHRLFSALAELRLQGHLLGYHLKHPSLEDIFLSILDGIQATELDECIALEPM</sequence>
<feature type="transmembrane region" description="Helical" evidence="11">
    <location>
        <begin position="855"/>
        <end position="873"/>
    </location>
</feature>
<evidence type="ECO:0000256" key="2">
    <source>
        <dbReference type="ARBA" id="ARBA00008869"/>
    </source>
</evidence>
<dbReference type="GO" id="GO:0005319">
    <property type="term" value="F:lipid transporter activity"/>
    <property type="evidence" value="ECO:0007669"/>
    <property type="project" value="TreeGrafter"/>
</dbReference>
<evidence type="ECO:0000256" key="8">
    <source>
        <dbReference type="ARBA" id="ARBA00022989"/>
    </source>
</evidence>
<feature type="transmembrane region" description="Helical" evidence="11">
    <location>
        <begin position="695"/>
        <end position="716"/>
    </location>
</feature>
<feature type="transmembrane region" description="Helical" evidence="11">
    <location>
        <begin position="794"/>
        <end position="822"/>
    </location>
</feature>
<evidence type="ECO:0000256" key="4">
    <source>
        <dbReference type="ARBA" id="ARBA00022692"/>
    </source>
</evidence>
<dbReference type="InterPro" id="IPR027417">
    <property type="entry name" value="P-loop_NTPase"/>
</dbReference>
<feature type="transmembrane region" description="Helical" evidence="11">
    <location>
        <begin position="749"/>
        <end position="770"/>
    </location>
</feature>
<evidence type="ECO:0000256" key="9">
    <source>
        <dbReference type="ARBA" id="ARBA00023136"/>
    </source>
</evidence>
<evidence type="ECO:0000256" key="1">
    <source>
        <dbReference type="ARBA" id="ARBA00004141"/>
    </source>
</evidence>
<dbReference type="GO" id="GO:0005524">
    <property type="term" value="F:ATP binding"/>
    <property type="evidence" value="ECO:0007669"/>
    <property type="project" value="UniProtKB-KW"/>
</dbReference>
<keyword evidence="4 11" id="KW-0812">Transmembrane</keyword>
<dbReference type="InterPro" id="IPR026082">
    <property type="entry name" value="ABCA"/>
</dbReference>
<dbReference type="Pfam" id="PF00005">
    <property type="entry name" value="ABC_tran"/>
    <property type="match status" value="1"/>
</dbReference>
<organism evidence="13 14">
    <name type="scientific">Kipferlia bialata</name>
    <dbReference type="NCBI Taxonomy" id="797122"/>
    <lineage>
        <taxon>Eukaryota</taxon>
        <taxon>Metamonada</taxon>
        <taxon>Carpediemonas-like organisms</taxon>
        <taxon>Kipferlia</taxon>
    </lineage>
</organism>
<dbReference type="SUPFAM" id="SSF52540">
    <property type="entry name" value="P-loop containing nucleoside triphosphate hydrolases"/>
    <property type="match status" value="1"/>
</dbReference>
<feature type="transmembrane region" description="Helical" evidence="11">
    <location>
        <begin position="829"/>
        <end position="849"/>
    </location>
</feature>
<dbReference type="GO" id="GO:0140359">
    <property type="term" value="F:ABC-type transporter activity"/>
    <property type="evidence" value="ECO:0007669"/>
    <property type="project" value="InterPro"/>
</dbReference>
<evidence type="ECO:0000313" key="14">
    <source>
        <dbReference type="Proteomes" id="UP000265618"/>
    </source>
</evidence>
<keyword evidence="6" id="KW-0547">Nucleotide-binding</keyword>
<proteinExistence type="inferred from homology"/>
<feature type="region of interest" description="Disordered" evidence="10">
    <location>
        <begin position="1"/>
        <end position="36"/>
    </location>
</feature>
<dbReference type="Gene3D" id="3.40.50.300">
    <property type="entry name" value="P-loop containing nucleotide triphosphate hydrolases"/>
    <property type="match status" value="1"/>
</dbReference>
<feature type="transmembrane region" description="Helical" evidence="11">
    <location>
        <begin position="136"/>
        <end position="156"/>
    </location>
</feature>
<feature type="compositionally biased region" description="Polar residues" evidence="10">
    <location>
        <begin position="63"/>
        <end position="76"/>
    </location>
</feature>
<keyword evidence="7" id="KW-0067">ATP-binding</keyword>
<protein>
    <submittedName>
        <fullName evidence="13">ABC transporter A, ABCA</fullName>
    </submittedName>
</protein>
<evidence type="ECO:0000256" key="7">
    <source>
        <dbReference type="ARBA" id="ARBA00022840"/>
    </source>
</evidence>
<keyword evidence="14" id="KW-1185">Reference proteome</keyword>
<reference evidence="13 14" key="1">
    <citation type="journal article" date="2018" name="PLoS ONE">
        <title>The draft genome of Kipferlia bialata reveals reductive genome evolution in fornicate parasites.</title>
        <authorList>
            <person name="Tanifuji G."/>
            <person name="Takabayashi S."/>
            <person name="Kume K."/>
            <person name="Takagi M."/>
            <person name="Nakayama T."/>
            <person name="Kamikawa R."/>
            <person name="Inagaki Y."/>
            <person name="Hashimoto T."/>
        </authorList>
    </citation>
    <scope>NUCLEOTIDE SEQUENCE [LARGE SCALE GENOMIC DNA]</scope>
    <source>
        <strain evidence="13">NY0173</strain>
    </source>
</reference>
<dbReference type="PANTHER" id="PTHR19229:SF36">
    <property type="entry name" value="ATP-BINDING CASSETTE SUB-FAMILY A MEMBER 2"/>
    <property type="match status" value="1"/>
</dbReference>
<evidence type="ECO:0000256" key="6">
    <source>
        <dbReference type="ARBA" id="ARBA00022741"/>
    </source>
</evidence>
<feature type="transmembrane region" description="Helical" evidence="11">
    <location>
        <begin position="894"/>
        <end position="918"/>
    </location>
</feature>
<evidence type="ECO:0000256" key="3">
    <source>
        <dbReference type="ARBA" id="ARBA00022448"/>
    </source>
</evidence>
<dbReference type="PROSITE" id="PS50893">
    <property type="entry name" value="ABC_TRANSPORTER_2"/>
    <property type="match status" value="1"/>
</dbReference>
<gene>
    <name evidence="13" type="ORF">KIPB_001110</name>
</gene>
<dbReference type="GO" id="GO:0016020">
    <property type="term" value="C:membrane"/>
    <property type="evidence" value="ECO:0007669"/>
    <property type="project" value="UniProtKB-SubCell"/>
</dbReference>
<keyword evidence="5" id="KW-0677">Repeat</keyword>
<dbReference type="InterPro" id="IPR003439">
    <property type="entry name" value="ABC_transporter-like_ATP-bd"/>
</dbReference>
<dbReference type="PROSITE" id="PS00211">
    <property type="entry name" value="ABC_TRANSPORTER_1"/>
    <property type="match status" value="1"/>
</dbReference>
<evidence type="ECO:0000313" key="13">
    <source>
        <dbReference type="EMBL" id="GIQ80330.1"/>
    </source>
</evidence>
<dbReference type="EMBL" id="BDIP01000145">
    <property type="protein sequence ID" value="GIQ80330.1"/>
    <property type="molecule type" value="Genomic_DNA"/>
</dbReference>
<dbReference type="Pfam" id="PF12698">
    <property type="entry name" value="ABC2_membrane_3"/>
    <property type="match status" value="1"/>
</dbReference>
<keyword evidence="3" id="KW-0813">Transport</keyword>
<dbReference type="PANTHER" id="PTHR19229">
    <property type="entry name" value="ATP-BINDING CASSETTE TRANSPORTER SUBFAMILY A ABCA"/>
    <property type="match status" value="1"/>
</dbReference>
<feature type="region of interest" description="Disordered" evidence="10">
    <location>
        <begin position="60"/>
        <end position="99"/>
    </location>
</feature>
<dbReference type="Proteomes" id="UP000265618">
    <property type="component" value="Unassembled WGS sequence"/>
</dbReference>
<dbReference type="CDD" id="cd03263">
    <property type="entry name" value="ABC_subfamily_A"/>
    <property type="match status" value="1"/>
</dbReference>
<accession>A0A9K3CQ46</accession>
<evidence type="ECO:0000256" key="11">
    <source>
        <dbReference type="SAM" id="Phobius"/>
    </source>
</evidence>
<name>A0A9K3CQ46_9EUKA</name>
<comment type="similarity">
    <text evidence="2">Belongs to the ABC transporter superfamily. ABCA family.</text>
</comment>
<comment type="caution">
    <text evidence="13">The sequence shown here is derived from an EMBL/GenBank/DDBJ whole genome shotgun (WGS) entry which is preliminary data.</text>
</comment>
<keyword evidence="9 11" id="KW-0472">Membrane</keyword>
<comment type="subcellular location">
    <subcellularLocation>
        <location evidence="1">Membrane</location>
        <topology evidence="1">Multi-pass membrane protein</topology>
    </subcellularLocation>
</comment>
<dbReference type="SMART" id="SM00382">
    <property type="entry name" value="AAA"/>
    <property type="match status" value="1"/>
</dbReference>
<dbReference type="InterPro" id="IPR003593">
    <property type="entry name" value="AAA+_ATPase"/>
</dbReference>
<keyword evidence="8 11" id="KW-1133">Transmembrane helix</keyword>
<dbReference type="OrthoDB" id="66620at2759"/>
<dbReference type="InterPro" id="IPR017871">
    <property type="entry name" value="ABC_transporter-like_CS"/>
</dbReference>